<keyword evidence="9 14" id="KW-0676">Redox-active center</keyword>
<name>A0A2K9CC80_9MOLU</name>
<dbReference type="SUPFAM" id="SSF55424">
    <property type="entry name" value="FAD/NAD-linked reductases, dimerisation (C-terminal) domain"/>
    <property type="match status" value="1"/>
</dbReference>
<keyword evidence="4 14" id="KW-0285">Flavoprotein</keyword>
<dbReference type="Pfam" id="PF07992">
    <property type="entry name" value="Pyr_redox_2"/>
    <property type="match status" value="1"/>
</dbReference>
<dbReference type="GO" id="GO:0006103">
    <property type="term" value="P:2-oxoglutarate metabolic process"/>
    <property type="evidence" value="ECO:0007669"/>
    <property type="project" value="TreeGrafter"/>
</dbReference>
<dbReference type="InterPro" id="IPR001100">
    <property type="entry name" value="Pyr_nuc-diS_OxRdtase"/>
</dbReference>
<dbReference type="OrthoDB" id="9807946at2"/>
<dbReference type="InterPro" id="IPR050151">
    <property type="entry name" value="Class-I_Pyr_Nuc-Dis_Oxidored"/>
</dbReference>
<dbReference type="GO" id="GO:0050660">
    <property type="term" value="F:flavin adenine dinucleotide binding"/>
    <property type="evidence" value="ECO:0007669"/>
    <property type="project" value="InterPro"/>
</dbReference>
<feature type="binding site" evidence="12">
    <location>
        <position position="73"/>
    </location>
    <ligand>
        <name>FAD</name>
        <dbReference type="ChEBI" id="CHEBI:57692"/>
    </ligand>
</feature>
<dbReference type="InterPro" id="IPR036188">
    <property type="entry name" value="FAD/NAD-bd_sf"/>
</dbReference>
<comment type="catalytic activity">
    <reaction evidence="10 14">
        <text>N(6)-[(R)-dihydrolipoyl]-L-lysyl-[protein] + NAD(+) = N(6)-[(R)-lipoyl]-L-lysyl-[protein] + NADH + H(+)</text>
        <dbReference type="Rhea" id="RHEA:15045"/>
        <dbReference type="Rhea" id="RHEA-COMP:10474"/>
        <dbReference type="Rhea" id="RHEA-COMP:10475"/>
        <dbReference type="ChEBI" id="CHEBI:15378"/>
        <dbReference type="ChEBI" id="CHEBI:57540"/>
        <dbReference type="ChEBI" id="CHEBI:57945"/>
        <dbReference type="ChEBI" id="CHEBI:83099"/>
        <dbReference type="ChEBI" id="CHEBI:83100"/>
        <dbReference type="EC" id="1.8.1.4"/>
    </reaction>
</comment>
<evidence type="ECO:0000256" key="6">
    <source>
        <dbReference type="ARBA" id="ARBA00023002"/>
    </source>
</evidence>
<feature type="domain" description="Pyridine nucleotide-disulphide oxidoreductase dimerisation" evidence="15">
    <location>
        <begin position="365"/>
        <end position="474"/>
    </location>
</feature>
<evidence type="ECO:0000313" key="17">
    <source>
        <dbReference type="EMBL" id="AUF83244.1"/>
    </source>
</evidence>
<dbReference type="PANTHER" id="PTHR22912:SF160">
    <property type="entry name" value="DIHYDROLIPOYL DEHYDROGENASE"/>
    <property type="match status" value="1"/>
</dbReference>
<feature type="active site" description="Proton acceptor" evidence="11">
    <location>
        <position position="463"/>
    </location>
</feature>
<dbReference type="InterPro" id="IPR006258">
    <property type="entry name" value="Lipoamide_DH"/>
</dbReference>
<dbReference type="EC" id="1.8.1.4" evidence="2 14"/>
<keyword evidence="18" id="KW-1185">Reference proteome</keyword>
<keyword evidence="7 12" id="KW-0520">NAD</keyword>
<dbReference type="Pfam" id="PF02852">
    <property type="entry name" value="Pyr_redox_dim"/>
    <property type="match status" value="1"/>
</dbReference>
<dbReference type="AlphaFoldDB" id="A0A2K9CC80"/>
<dbReference type="InterPro" id="IPR016156">
    <property type="entry name" value="FAD/NAD-linked_Rdtase_dimer_sf"/>
</dbReference>
<evidence type="ECO:0000256" key="3">
    <source>
        <dbReference type="ARBA" id="ARBA00016961"/>
    </source>
</evidence>
<keyword evidence="12" id="KW-0547">Nucleotide-binding</keyword>
<dbReference type="InterPro" id="IPR012999">
    <property type="entry name" value="Pyr_OxRdtase_I_AS"/>
</dbReference>
<feature type="binding site" evidence="12">
    <location>
        <position position="330"/>
    </location>
    <ligand>
        <name>FAD</name>
        <dbReference type="ChEBI" id="CHEBI:57692"/>
    </ligand>
</feature>
<dbReference type="Gene3D" id="3.30.390.30">
    <property type="match status" value="1"/>
</dbReference>
<feature type="domain" description="FAD/NAD(P)-binding" evidence="16">
    <location>
        <begin position="27"/>
        <end position="345"/>
    </location>
</feature>
<evidence type="ECO:0000313" key="18">
    <source>
        <dbReference type="Proteomes" id="UP000233419"/>
    </source>
</evidence>
<evidence type="ECO:0000256" key="5">
    <source>
        <dbReference type="ARBA" id="ARBA00022827"/>
    </source>
</evidence>
<dbReference type="SUPFAM" id="SSF51905">
    <property type="entry name" value="FAD/NAD(P)-binding domain"/>
    <property type="match status" value="1"/>
</dbReference>
<evidence type="ECO:0000256" key="9">
    <source>
        <dbReference type="ARBA" id="ARBA00023284"/>
    </source>
</evidence>
<evidence type="ECO:0000256" key="1">
    <source>
        <dbReference type="ARBA" id="ARBA00007532"/>
    </source>
</evidence>
<evidence type="ECO:0000256" key="7">
    <source>
        <dbReference type="ARBA" id="ARBA00023027"/>
    </source>
</evidence>
<organism evidence="17 18">
    <name type="scientific">Mesoplasma syrphidae</name>
    <dbReference type="NCBI Taxonomy" id="225999"/>
    <lineage>
        <taxon>Bacteria</taxon>
        <taxon>Bacillati</taxon>
        <taxon>Mycoplasmatota</taxon>
        <taxon>Mollicutes</taxon>
        <taxon>Entomoplasmatales</taxon>
        <taxon>Entomoplasmataceae</taxon>
        <taxon>Mesoplasma</taxon>
    </lineage>
</organism>
<evidence type="ECO:0000256" key="12">
    <source>
        <dbReference type="PIRSR" id="PIRSR000350-3"/>
    </source>
</evidence>
<dbReference type="PIRSF" id="PIRSF000350">
    <property type="entry name" value="Mercury_reductase_MerA"/>
    <property type="match status" value="1"/>
</dbReference>
<reference evidence="17 18" key="1">
    <citation type="submission" date="2017-12" db="EMBL/GenBank/DDBJ databases">
        <title>Mesoplasma syrphidae YJS, Complete Genome.</title>
        <authorList>
            <person name="Knight T.F."/>
            <person name="Citino T."/>
            <person name="Rubinstein R."/>
            <person name="Neuschaefer Z."/>
        </authorList>
    </citation>
    <scope>NUCLEOTIDE SEQUENCE [LARGE SCALE GENOMIC DNA]</scope>
    <source>
        <strain evidence="17 18">YJS</strain>
    </source>
</reference>
<comment type="similarity">
    <text evidence="1 14">Belongs to the class-I pyridine nucleotide-disulfide oxidoreductase family.</text>
</comment>
<dbReference type="FunFam" id="3.30.390.30:FF:000001">
    <property type="entry name" value="Dihydrolipoyl dehydrogenase"/>
    <property type="match status" value="1"/>
</dbReference>
<evidence type="ECO:0000256" key="2">
    <source>
        <dbReference type="ARBA" id="ARBA00012608"/>
    </source>
</evidence>
<protein>
    <recommendedName>
        <fullName evidence="3 14">Dihydrolipoyl dehydrogenase</fullName>
        <ecNumber evidence="2 14">1.8.1.4</ecNumber>
    </recommendedName>
</protein>
<dbReference type="InterPro" id="IPR023753">
    <property type="entry name" value="FAD/NAD-binding_dom"/>
</dbReference>
<evidence type="ECO:0000256" key="10">
    <source>
        <dbReference type="ARBA" id="ARBA00049187"/>
    </source>
</evidence>
<dbReference type="EMBL" id="CP025257">
    <property type="protein sequence ID" value="AUF83244.1"/>
    <property type="molecule type" value="Genomic_DNA"/>
</dbReference>
<feature type="disulfide bond" description="Redox-active" evidence="13">
    <location>
        <begin position="64"/>
        <end position="69"/>
    </location>
</feature>
<sequence length="485" mass="52599">MNLQNNHGTCPLNSNSQAKTSNIEDTFDVVIIGAGIGGYVCAIKCAQLGLKTMIVEKNSFGGVCLNIGCIPTKALLKTAKVFDQIMKAEKFGIEFENDPKPKLNWSKAQDRKNAVVKKLTTGVEYLLKKNKVTIIKGEAEVASRNILAINDKNYQFKNIVIATGSVPITLNLPGFEKGYAAGKIITSTEALALPKIPKSIVIIGGGVIGVEFACLYAQLGAKVTLLQGLPTILEMLDEDIIAEMTKVIVNKYAIDLITDAKVKELSNNELVYEANGKEQKVSADYILQSVGRKTVIKGFDNLNLKMTERNAVEVNDYCETNIDGVYAIGDVTGKSMLAHVASHQGLVVANRIAKNLDLKMNYDRIPSCIYTSPEIAAIGKTEKQLKDDNVKYEKFNFPFAAIGKALADDDSVGFVKLIMDPETKALLGAHIIGNRATEMISEITTLIECEGTIYELARAIHPHPTMSEAIGEAAEALESGKPLNL</sequence>
<evidence type="ECO:0000259" key="15">
    <source>
        <dbReference type="Pfam" id="PF02852"/>
    </source>
</evidence>
<evidence type="ECO:0000256" key="11">
    <source>
        <dbReference type="PIRSR" id="PIRSR000350-2"/>
    </source>
</evidence>
<keyword evidence="8" id="KW-1015">Disulfide bond</keyword>
<dbReference type="Proteomes" id="UP000233419">
    <property type="component" value="Chromosome"/>
</dbReference>
<dbReference type="PRINTS" id="PR00411">
    <property type="entry name" value="PNDRDTASEI"/>
</dbReference>
<gene>
    <name evidence="17" type="primary">lpdA</name>
    <name evidence="17" type="ORF">CXP39_00265</name>
</gene>
<dbReference type="NCBIfam" id="TIGR01350">
    <property type="entry name" value="lipoamide_DH"/>
    <property type="match status" value="1"/>
</dbReference>
<evidence type="ECO:0000256" key="4">
    <source>
        <dbReference type="ARBA" id="ARBA00022630"/>
    </source>
</evidence>
<evidence type="ECO:0000256" key="13">
    <source>
        <dbReference type="PIRSR" id="PIRSR000350-4"/>
    </source>
</evidence>
<dbReference type="PANTHER" id="PTHR22912">
    <property type="entry name" value="DISULFIDE OXIDOREDUCTASE"/>
    <property type="match status" value="1"/>
</dbReference>
<proteinExistence type="inferred from homology"/>
<evidence type="ECO:0000256" key="14">
    <source>
        <dbReference type="RuleBase" id="RU003692"/>
    </source>
</evidence>
<dbReference type="GO" id="GO:0004148">
    <property type="term" value="F:dihydrolipoyl dehydrogenase (NADH) activity"/>
    <property type="evidence" value="ECO:0007669"/>
    <property type="project" value="UniProtKB-EC"/>
</dbReference>
<feature type="binding site" evidence="12">
    <location>
        <position position="291"/>
    </location>
    <ligand>
        <name>NAD(+)</name>
        <dbReference type="ChEBI" id="CHEBI:57540"/>
    </ligand>
</feature>
<dbReference type="InterPro" id="IPR004099">
    <property type="entry name" value="Pyr_nucl-diS_OxRdtase_dimer"/>
</dbReference>
<dbReference type="RefSeq" id="WP_084497579.1">
    <property type="nucleotide sequence ID" value="NZ_CP025257.1"/>
</dbReference>
<keyword evidence="5 12" id="KW-0274">FAD</keyword>
<dbReference type="PROSITE" id="PS00076">
    <property type="entry name" value="PYRIDINE_REDOX_1"/>
    <property type="match status" value="1"/>
</dbReference>
<comment type="cofactor">
    <cofactor evidence="12 14">
        <name>FAD</name>
        <dbReference type="ChEBI" id="CHEBI:57692"/>
    </cofactor>
    <text evidence="12 14">Binds 1 FAD per subunit.</text>
</comment>
<dbReference type="KEGG" id="msyr:CXP39_00265"/>
<feature type="binding site" evidence="12">
    <location>
        <begin position="204"/>
        <end position="211"/>
    </location>
    <ligand>
        <name>NAD(+)</name>
        <dbReference type="ChEBI" id="CHEBI:57540"/>
    </ligand>
</feature>
<accession>A0A2K9CC80</accession>
<dbReference type="Gene3D" id="3.50.50.60">
    <property type="entry name" value="FAD/NAD(P)-binding domain"/>
    <property type="match status" value="2"/>
</dbReference>
<comment type="miscellaneous">
    <text evidence="14">The active site is a redox-active disulfide bond.</text>
</comment>
<feature type="binding site" evidence="12">
    <location>
        <begin position="163"/>
        <end position="165"/>
    </location>
    <ligand>
        <name>FAD</name>
        <dbReference type="ChEBI" id="CHEBI:57692"/>
    </ligand>
</feature>
<keyword evidence="6 14" id="KW-0560">Oxidoreductase</keyword>
<evidence type="ECO:0000256" key="8">
    <source>
        <dbReference type="ARBA" id="ARBA00023157"/>
    </source>
</evidence>
<feature type="binding site" evidence="12">
    <location>
        <begin position="336"/>
        <end position="339"/>
    </location>
    <ligand>
        <name>FAD</name>
        <dbReference type="ChEBI" id="CHEBI:57692"/>
    </ligand>
</feature>
<evidence type="ECO:0000259" key="16">
    <source>
        <dbReference type="Pfam" id="PF07992"/>
    </source>
</evidence>
<dbReference type="PRINTS" id="PR00368">
    <property type="entry name" value="FADPNR"/>
</dbReference>